<keyword evidence="5 8" id="KW-1133">Transmembrane helix</keyword>
<evidence type="ECO:0000256" key="1">
    <source>
        <dbReference type="ARBA" id="ARBA00004374"/>
    </source>
</evidence>
<keyword evidence="7 8" id="KW-0472">Membrane</keyword>
<accession>A0A6V7WGC5</accession>
<keyword evidence="4" id="KW-1000">Mitochondrion outer membrane</keyword>
<evidence type="ECO:0000313" key="9">
    <source>
        <dbReference type="EMBL" id="CAD2186053.1"/>
    </source>
</evidence>
<dbReference type="Gene3D" id="1.50.40.10">
    <property type="entry name" value="Mitochondrial carrier domain"/>
    <property type="match status" value="1"/>
</dbReference>
<evidence type="ECO:0000256" key="6">
    <source>
        <dbReference type="ARBA" id="ARBA00023128"/>
    </source>
</evidence>
<dbReference type="InterPro" id="IPR023395">
    <property type="entry name" value="MCP_dom_sf"/>
</dbReference>
<sequence>MAEQDLNRNINELNEQKIKKQIESIGSSVVATSFFHPVSFTRTLMQLGHEPFPLEKGKVYVFFGRQAYFLPNFYRYLNNFYLSHGFATIYTGVGGHALQTFLHLSGGFVITEILNRYYPEVGGNIDDLKNLNNLDNYQQFRLRLRDGIRKTIQVVLCSVISRPFTVVAIRQIAQLIGNETKYLPINPFQPLLLIGAEEGPPGLFSGLMPVIVNGLISVWGTTICIYLVDLAFKKFEREFQDLEQQEREVMAHSLCSTVMAVAGSGLLASLLPYSPSFKHWSDAYDYLAPHELRRGAKFFLREETGSIRVGTDNRLYASKQHFI</sequence>
<keyword evidence="3" id="KW-0677">Repeat</keyword>
<dbReference type="GO" id="GO:0005741">
    <property type="term" value="C:mitochondrial outer membrane"/>
    <property type="evidence" value="ECO:0007669"/>
    <property type="project" value="UniProtKB-SubCell"/>
</dbReference>
<organism evidence="9 10">
    <name type="scientific">Meloidogyne enterolobii</name>
    <name type="common">Root-knot nematode worm</name>
    <name type="synonym">Meloidogyne mayaguensis</name>
    <dbReference type="NCBI Taxonomy" id="390850"/>
    <lineage>
        <taxon>Eukaryota</taxon>
        <taxon>Metazoa</taxon>
        <taxon>Ecdysozoa</taxon>
        <taxon>Nematoda</taxon>
        <taxon>Chromadorea</taxon>
        <taxon>Rhabditida</taxon>
        <taxon>Tylenchina</taxon>
        <taxon>Tylenchomorpha</taxon>
        <taxon>Tylenchoidea</taxon>
        <taxon>Meloidogynidae</taxon>
        <taxon>Meloidogyninae</taxon>
        <taxon>Meloidogyne</taxon>
    </lineage>
</organism>
<evidence type="ECO:0000256" key="8">
    <source>
        <dbReference type="SAM" id="Phobius"/>
    </source>
</evidence>
<keyword evidence="2 8" id="KW-0812">Transmembrane</keyword>
<protein>
    <submittedName>
        <fullName evidence="9">Uncharacterized protein</fullName>
    </submittedName>
</protein>
<comment type="subcellular location">
    <subcellularLocation>
        <location evidence="1">Mitochondrion outer membrane</location>
        <topology evidence="1">Multi-pass membrane protein</topology>
    </subcellularLocation>
</comment>
<gene>
    <name evidence="9" type="ORF">MENT_LOCUS38518</name>
</gene>
<evidence type="ECO:0000313" key="10">
    <source>
        <dbReference type="Proteomes" id="UP000580250"/>
    </source>
</evidence>
<evidence type="ECO:0000256" key="5">
    <source>
        <dbReference type="ARBA" id="ARBA00022989"/>
    </source>
</evidence>
<dbReference type="PANTHER" id="PTHR10780">
    <property type="entry name" value="MITOCHONDRIAL CARRIER HOMOLOG"/>
    <property type="match status" value="1"/>
</dbReference>
<comment type="caution">
    <text evidence="9">The sequence shown here is derived from an EMBL/GenBank/DDBJ whole genome shotgun (WGS) entry which is preliminary data.</text>
</comment>
<dbReference type="PANTHER" id="PTHR10780:SF18">
    <property type="entry name" value="LD43650P"/>
    <property type="match status" value="1"/>
</dbReference>
<evidence type="ECO:0000256" key="2">
    <source>
        <dbReference type="ARBA" id="ARBA00022692"/>
    </source>
</evidence>
<evidence type="ECO:0000256" key="7">
    <source>
        <dbReference type="ARBA" id="ARBA00023136"/>
    </source>
</evidence>
<feature type="transmembrane region" description="Helical" evidence="8">
    <location>
        <begin position="207"/>
        <end position="228"/>
    </location>
</feature>
<dbReference type="EMBL" id="CAJEWN010000571">
    <property type="protein sequence ID" value="CAD2186053.1"/>
    <property type="molecule type" value="Genomic_DNA"/>
</dbReference>
<reference evidence="9 10" key="1">
    <citation type="submission" date="2020-08" db="EMBL/GenBank/DDBJ databases">
        <authorList>
            <person name="Koutsovoulos G."/>
            <person name="Danchin GJ E."/>
        </authorList>
    </citation>
    <scope>NUCLEOTIDE SEQUENCE [LARGE SCALE GENOMIC DNA]</scope>
</reference>
<proteinExistence type="predicted"/>
<dbReference type="OrthoDB" id="10253709at2759"/>
<evidence type="ECO:0000256" key="4">
    <source>
        <dbReference type="ARBA" id="ARBA00022787"/>
    </source>
</evidence>
<dbReference type="Proteomes" id="UP000580250">
    <property type="component" value="Unassembled WGS sequence"/>
</dbReference>
<name>A0A6V7WGC5_MELEN</name>
<evidence type="ECO:0000256" key="3">
    <source>
        <dbReference type="ARBA" id="ARBA00022737"/>
    </source>
</evidence>
<dbReference type="AlphaFoldDB" id="A0A6V7WGC5"/>
<keyword evidence="6" id="KW-0496">Mitochondrion</keyword>
<dbReference type="SUPFAM" id="SSF103506">
    <property type="entry name" value="Mitochondrial carrier"/>
    <property type="match status" value="1"/>
</dbReference>
<feature type="transmembrane region" description="Helical" evidence="8">
    <location>
        <begin position="249"/>
        <end position="271"/>
    </location>
</feature>